<reference evidence="2" key="1">
    <citation type="submission" date="2021-01" db="EMBL/GenBank/DDBJ databases">
        <authorList>
            <person name="Corre E."/>
            <person name="Pelletier E."/>
            <person name="Niang G."/>
            <person name="Scheremetjew M."/>
            <person name="Finn R."/>
            <person name="Kale V."/>
            <person name="Holt S."/>
            <person name="Cochrane G."/>
            <person name="Meng A."/>
            <person name="Brown T."/>
            <person name="Cohen L."/>
        </authorList>
    </citation>
    <scope>NUCLEOTIDE SEQUENCE</scope>
    <source>
        <strain evidence="2">CCMP2222</strain>
    </source>
</reference>
<evidence type="ECO:0000256" key="1">
    <source>
        <dbReference type="SAM" id="MobiDB-lite"/>
    </source>
</evidence>
<dbReference type="AlphaFoldDB" id="A0A7S2H3I1"/>
<feature type="compositionally biased region" description="Basic and acidic residues" evidence="1">
    <location>
        <begin position="129"/>
        <end position="150"/>
    </location>
</feature>
<evidence type="ECO:0000313" key="2">
    <source>
        <dbReference type="EMBL" id="CAD9479418.1"/>
    </source>
</evidence>
<sequence>MAFQRTLSRLQGTPYWKPLEEFSKDESKLEHGFGTRVTSAAREDIRQICKYMGLNFRCAGNGSQKRIMALKLDLLRERARAEELCKDAPKHTSGYFKSVLRLLPEHRNKVTALFVQHYGGEKAWSLGEDYGKKPAEEQEGGDAKRQRTEAASESDDEDIEELLNRYVAVGEDGSMGM</sequence>
<protein>
    <submittedName>
        <fullName evidence="2">Uncharacterized protein</fullName>
    </submittedName>
</protein>
<name>A0A7S2H3I1_9DINO</name>
<organism evidence="2">
    <name type="scientific">Alexandrium andersonii</name>
    <dbReference type="NCBI Taxonomy" id="327968"/>
    <lineage>
        <taxon>Eukaryota</taxon>
        <taxon>Sar</taxon>
        <taxon>Alveolata</taxon>
        <taxon>Dinophyceae</taxon>
        <taxon>Gonyaulacales</taxon>
        <taxon>Pyrocystaceae</taxon>
        <taxon>Alexandrium</taxon>
    </lineage>
</organism>
<accession>A0A7S2H3I1</accession>
<feature type="region of interest" description="Disordered" evidence="1">
    <location>
        <begin position="126"/>
        <end position="158"/>
    </location>
</feature>
<gene>
    <name evidence="2" type="ORF">AAND1436_LOCUS32888</name>
</gene>
<dbReference type="EMBL" id="HBGQ01068409">
    <property type="protein sequence ID" value="CAD9479418.1"/>
    <property type="molecule type" value="Transcribed_RNA"/>
</dbReference>
<proteinExistence type="predicted"/>